<dbReference type="Gene3D" id="1.20.120.330">
    <property type="entry name" value="Nucleotidyltransferases domain 2"/>
    <property type="match status" value="1"/>
</dbReference>
<dbReference type="EMBL" id="LGEX01000098">
    <property type="protein sequence ID" value="KUK05597.1"/>
    <property type="molecule type" value="Genomic_DNA"/>
</dbReference>
<evidence type="ECO:0000313" key="4">
    <source>
        <dbReference type="Proteomes" id="UP000054015"/>
    </source>
</evidence>
<protein>
    <recommendedName>
        <fullName evidence="2">HEPN domain-containing protein</fullName>
    </recommendedName>
</protein>
<accession>A0A101DZ33</accession>
<dbReference type="PATRIC" id="fig|2234.7.peg.226"/>
<dbReference type="PANTHER" id="PTHR36565">
    <property type="entry name" value="UPF0332 PROTEIN TM_1000"/>
    <property type="match status" value="1"/>
</dbReference>
<comment type="caution">
    <text evidence="3">The sequence shown here is derived from an EMBL/GenBank/DDBJ whole genome shotgun (WGS) entry which is preliminary data.</text>
</comment>
<dbReference type="InterPro" id="IPR007842">
    <property type="entry name" value="HEPN_dom"/>
</dbReference>
<dbReference type="OMA" id="FHTINAI"/>
<dbReference type="RefSeq" id="WP_010877808.1">
    <property type="nucleotide sequence ID" value="NZ_FJNF01000057.1"/>
</dbReference>
<sequence length="125" mass="14543">MDELELRIRKAEKLVQDAKKEFEMGLYERCCSTAYYAMFHAAKAMLLGYGRDSKTHRGTIYLIWECREELGLSDDDCSKLSRAFDLREESDYGIYKEVSKDLAIKILKDAEIFVQKAKNAVNKNR</sequence>
<feature type="domain" description="HEPN" evidence="2">
    <location>
        <begin position="5"/>
        <end position="118"/>
    </location>
</feature>
<organism evidence="3 4">
    <name type="scientific">Archaeoglobus fulgidus</name>
    <dbReference type="NCBI Taxonomy" id="2234"/>
    <lineage>
        <taxon>Archaea</taxon>
        <taxon>Methanobacteriati</taxon>
        <taxon>Methanobacteriota</taxon>
        <taxon>Archaeoglobi</taxon>
        <taxon>Archaeoglobales</taxon>
        <taxon>Archaeoglobaceae</taxon>
        <taxon>Archaeoglobus</taxon>
    </lineage>
</organism>
<gene>
    <name evidence="3" type="ORF">XD48_2180</name>
</gene>
<dbReference type="PANTHER" id="PTHR36565:SF1">
    <property type="entry name" value="UPF0332 PROTEIN TM_1000"/>
    <property type="match status" value="1"/>
</dbReference>
<name>A0A101DZ33_ARCFL</name>
<dbReference type="Pfam" id="PF05168">
    <property type="entry name" value="HEPN"/>
    <property type="match status" value="1"/>
</dbReference>
<dbReference type="GeneID" id="24793836"/>
<comment type="similarity">
    <text evidence="1">Belongs to the UPF0332 family.</text>
</comment>
<evidence type="ECO:0000313" key="3">
    <source>
        <dbReference type="EMBL" id="KUK05597.1"/>
    </source>
</evidence>
<evidence type="ECO:0000259" key="2">
    <source>
        <dbReference type="Pfam" id="PF05168"/>
    </source>
</evidence>
<evidence type="ECO:0000256" key="1">
    <source>
        <dbReference type="ARBA" id="ARBA00038248"/>
    </source>
</evidence>
<proteinExistence type="inferred from homology"/>
<dbReference type="InterPro" id="IPR052226">
    <property type="entry name" value="UPF0332_toxin"/>
</dbReference>
<dbReference type="SMR" id="A0A101DZ33"/>
<dbReference type="AlphaFoldDB" id="A0A101DZ33"/>
<dbReference type="Proteomes" id="UP000054015">
    <property type="component" value="Unassembled WGS sequence"/>
</dbReference>
<reference evidence="4" key="1">
    <citation type="journal article" date="2015" name="MBio">
        <title>Genome-Resolved Metagenomic Analysis Reveals Roles for Candidate Phyla and Other Microbial Community Members in Biogeochemical Transformations in Oil Reservoirs.</title>
        <authorList>
            <person name="Hu P."/>
            <person name="Tom L."/>
            <person name="Singh A."/>
            <person name="Thomas B.C."/>
            <person name="Baker B.J."/>
            <person name="Piceno Y.M."/>
            <person name="Andersen G.L."/>
            <person name="Banfield J.F."/>
        </authorList>
    </citation>
    <scope>NUCLEOTIDE SEQUENCE [LARGE SCALE GENOMIC DNA]</scope>
</reference>